<dbReference type="PROSITE" id="PS50967">
    <property type="entry name" value="HRDC"/>
    <property type="match status" value="1"/>
</dbReference>
<reference evidence="3" key="1">
    <citation type="submission" date="2023-01" db="EMBL/GenBank/DDBJ databases">
        <title>Human gut microbiome strain richness.</title>
        <authorList>
            <person name="Chen-Liaw A."/>
        </authorList>
    </citation>
    <scope>NUCLEOTIDE SEQUENCE</scope>
    <source>
        <strain evidence="3">1001283st1_G1_1001283B150217_161031</strain>
    </source>
</reference>
<dbReference type="Gene3D" id="1.10.150.80">
    <property type="entry name" value="HRDC domain"/>
    <property type="match status" value="1"/>
</dbReference>
<dbReference type="GO" id="GO:0003676">
    <property type="term" value="F:nucleic acid binding"/>
    <property type="evidence" value="ECO:0007669"/>
    <property type="project" value="InterPro"/>
</dbReference>
<dbReference type="InterPro" id="IPR002121">
    <property type="entry name" value="HRDC_dom"/>
</dbReference>
<organism evidence="3 4">
    <name type="scientific">[Eubacterium] siraeum</name>
    <dbReference type="NCBI Taxonomy" id="39492"/>
    <lineage>
        <taxon>Bacteria</taxon>
        <taxon>Bacillati</taxon>
        <taxon>Bacillota</taxon>
        <taxon>Clostridia</taxon>
        <taxon>Eubacteriales</taxon>
        <taxon>Oscillospiraceae</taxon>
        <taxon>Oscillospiraceae incertae sedis</taxon>
    </lineage>
</organism>
<evidence type="ECO:0000259" key="2">
    <source>
        <dbReference type="PROSITE" id="PS50967"/>
    </source>
</evidence>
<dbReference type="Pfam" id="PF00570">
    <property type="entry name" value="HRDC"/>
    <property type="match status" value="1"/>
</dbReference>
<evidence type="ECO:0000313" key="4">
    <source>
        <dbReference type="Proteomes" id="UP001210809"/>
    </source>
</evidence>
<dbReference type="PROSITE" id="PS50965">
    <property type="entry name" value="NERD"/>
    <property type="match status" value="1"/>
</dbReference>
<dbReference type="SMART" id="SM00341">
    <property type="entry name" value="HRDC"/>
    <property type="match status" value="1"/>
</dbReference>
<dbReference type="InterPro" id="IPR044876">
    <property type="entry name" value="HRDC_dom_sf"/>
</dbReference>
<dbReference type="GO" id="GO:0000166">
    <property type="term" value="F:nucleotide binding"/>
    <property type="evidence" value="ECO:0007669"/>
    <property type="project" value="InterPro"/>
</dbReference>
<dbReference type="SUPFAM" id="SSF47819">
    <property type="entry name" value="HRDC-like"/>
    <property type="match status" value="1"/>
</dbReference>
<evidence type="ECO:0000313" key="3">
    <source>
        <dbReference type="EMBL" id="MDB8003912.1"/>
    </source>
</evidence>
<feature type="domain" description="NERD" evidence="1">
    <location>
        <begin position="52"/>
        <end position="170"/>
    </location>
</feature>
<feature type="domain" description="HRDC" evidence="2">
    <location>
        <begin position="305"/>
        <end position="379"/>
    </location>
</feature>
<evidence type="ECO:0000259" key="1">
    <source>
        <dbReference type="PROSITE" id="PS50965"/>
    </source>
</evidence>
<protein>
    <submittedName>
        <fullName evidence="3">NERD domain-containing protein</fullName>
    </submittedName>
</protein>
<dbReference type="Proteomes" id="UP001210809">
    <property type="component" value="Unassembled WGS sequence"/>
</dbReference>
<name>A0AAW6CWS7_9FIRM</name>
<accession>A0AAW6CWS7</accession>
<sequence length="379" mass="43597">MGLGIFNKLSAPIVLKEDSNAEEQLRQMEYYLLVAPDATKQVIERDKQFVKYGIAGENAIMYELKNSHIPMYIIHDLYLEYNGCTAQIDFLIITRKVTILIESKNLYGNIFVDSNGNFIRRTGNGKTFRQEGMYSPITQNERHLALIKEMRKGTKNFLTRGLFENNFDNNYRSLIVMANTKSIIDYRYAPKDIKEKIVRADGLVRKINEICSDNNISEMSDKQMKELADFFMAHHTLNKKNYTAKYQNMINQETAKETPDKPVSCSFAKDNASIPQCVATPLCTADISGFDATLLANMADENIANYENMPLYKALKQYRYEKSKAENIKAYYVFKNDELIEIIKLMPTAPEQLKSIRGFGEGKIQKYGNEIVNIVNKYR</sequence>
<dbReference type="Pfam" id="PF08378">
    <property type="entry name" value="NERD"/>
    <property type="match status" value="1"/>
</dbReference>
<gene>
    <name evidence="3" type="ORF">PNE09_07505</name>
</gene>
<dbReference type="InterPro" id="IPR010997">
    <property type="entry name" value="HRDC-like_sf"/>
</dbReference>
<dbReference type="EMBL" id="JAQLXW010000009">
    <property type="protein sequence ID" value="MDB8003912.1"/>
    <property type="molecule type" value="Genomic_DNA"/>
</dbReference>
<proteinExistence type="predicted"/>
<comment type="caution">
    <text evidence="3">The sequence shown here is derived from an EMBL/GenBank/DDBJ whole genome shotgun (WGS) entry which is preliminary data.</text>
</comment>
<dbReference type="AlphaFoldDB" id="A0AAW6CWS7"/>
<dbReference type="InterPro" id="IPR011528">
    <property type="entry name" value="NERD"/>
</dbReference>